<dbReference type="Proteomes" id="UP000284465">
    <property type="component" value="Unassembled WGS sequence"/>
</dbReference>
<sequence>MTKNRTKKTKRTIKRSDRFLRVKNKSEVVYRVPVFLKKSVGMLFLSESGTLETDGRLSRAYVVDNNRIGVIEEKLKCLQIDYAFVFRKSNPVSMLLSEKMDCGYDEITKKFSDIESELQIKSMSADERMAYYCNFLKNFLGIQTEVNSYILDSDCWKQVANMEGLKISDNRILIPESCYCVLAVRKIKKNTSWKDLDNLVNDPVVKSMYIAVSGVSDRQIKESLCSEYMGIEGMASRMKRNAPELYEILQKDADADTVSGKYRRVSIYFLMQTEVEQVNEKILNFIKNAYKTGIKMERMALSEQKNIPELKRTLAMFGMTGNSQERYRMLVTEEQVQGLLNIVTEEKKQEKYDIEKMKALFYDGVNV</sequence>
<gene>
    <name evidence="1" type="ORF">DW927_18685</name>
</gene>
<comment type="caution">
    <text evidence="1">The sequence shown here is derived from an EMBL/GenBank/DDBJ whole genome shotgun (WGS) entry which is preliminary data.</text>
</comment>
<evidence type="ECO:0000313" key="2">
    <source>
        <dbReference type="Proteomes" id="UP000284465"/>
    </source>
</evidence>
<dbReference type="EMBL" id="QSFP01000036">
    <property type="protein sequence ID" value="RHA62598.1"/>
    <property type="molecule type" value="Genomic_DNA"/>
</dbReference>
<reference evidence="1 2" key="1">
    <citation type="submission" date="2018-08" db="EMBL/GenBank/DDBJ databases">
        <title>A genome reference for cultivated species of the human gut microbiota.</title>
        <authorList>
            <person name="Zou Y."/>
            <person name="Xue W."/>
            <person name="Luo G."/>
        </authorList>
    </citation>
    <scope>NUCLEOTIDE SEQUENCE [LARGE SCALE GENOMIC DNA]</scope>
    <source>
        <strain evidence="1 2">AM43-11</strain>
    </source>
</reference>
<dbReference type="AlphaFoldDB" id="A0A413SBK8"/>
<protein>
    <submittedName>
        <fullName evidence="1">Uncharacterized protein</fullName>
    </submittedName>
</protein>
<proteinExistence type="predicted"/>
<name>A0A413SBK8_9FIRM</name>
<accession>A0A413SBK8</accession>
<organism evidence="1 2">
    <name type="scientific">Roseburia intestinalis</name>
    <dbReference type="NCBI Taxonomy" id="166486"/>
    <lineage>
        <taxon>Bacteria</taxon>
        <taxon>Bacillati</taxon>
        <taxon>Bacillota</taxon>
        <taxon>Clostridia</taxon>
        <taxon>Lachnospirales</taxon>
        <taxon>Lachnospiraceae</taxon>
        <taxon>Roseburia</taxon>
    </lineage>
</organism>
<evidence type="ECO:0000313" key="1">
    <source>
        <dbReference type="EMBL" id="RHA62598.1"/>
    </source>
</evidence>